<reference evidence="1" key="1">
    <citation type="submission" date="2018-05" db="EMBL/GenBank/DDBJ databases">
        <authorList>
            <person name="Lanie J.A."/>
            <person name="Ng W.-L."/>
            <person name="Kazmierczak K.M."/>
            <person name="Andrzejewski T.M."/>
            <person name="Davidsen T.M."/>
            <person name="Wayne K.J."/>
            <person name="Tettelin H."/>
            <person name="Glass J.I."/>
            <person name="Rusch D."/>
            <person name="Podicherti R."/>
            <person name="Tsui H.-C.T."/>
            <person name="Winkler M.E."/>
        </authorList>
    </citation>
    <scope>NUCLEOTIDE SEQUENCE</scope>
</reference>
<name>A0A382RLY7_9ZZZZ</name>
<gene>
    <name evidence="1" type="ORF">METZ01_LOCUS351568</name>
</gene>
<dbReference type="AlphaFoldDB" id="A0A382RLY7"/>
<evidence type="ECO:0000313" key="1">
    <source>
        <dbReference type="EMBL" id="SVC98714.1"/>
    </source>
</evidence>
<organism evidence="1">
    <name type="scientific">marine metagenome</name>
    <dbReference type="NCBI Taxonomy" id="408172"/>
    <lineage>
        <taxon>unclassified sequences</taxon>
        <taxon>metagenomes</taxon>
        <taxon>ecological metagenomes</taxon>
    </lineage>
</organism>
<accession>A0A382RLY7</accession>
<dbReference type="EMBL" id="UINC01122726">
    <property type="protein sequence ID" value="SVC98714.1"/>
    <property type="molecule type" value="Genomic_DNA"/>
</dbReference>
<protein>
    <submittedName>
        <fullName evidence="1">Uncharacterized protein</fullName>
    </submittedName>
</protein>
<sequence length="46" mass="5528">MDNIRKKFSEKYYKLPGLHRLSLAPCGDWFPEEQKPMKYKLTSKQP</sequence>
<proteinExistence type="predicted"/>